<dbReference type="AlphaFoldDB" id="A0A375DHG8"/>
<protein>
    <submittedName>
        <fullName evidence="1">Uncharacterized protein</fullName>
    </submittedName>
</protein>
<dbReference type="Proteomes" id="UP000257139">
    <property type="component" value="Chromosome CBM2594_a"/>
</dbReference>
<proteinExistence type="predicted"/>
<accession>A0A375DHG8</accession>
<gene>
    <name evidence="1" type="ORF">CBM2594_A40499</name>
</gene>
<organism evidence="1">
    <name type="scientific">Cupriavidus taiwanensis</name>
    <dbReference type="NCBI Taxonomy" id="164546"/>
    <lineage>
        <taxon>Bacteria</taxon>
        <taxon>Pseudomonadati</taxon>
        <taxon>Pseudomonadota</taxon>
        <taxon>Betaproteobacteria</taxon>
        <taxon>Burkholderiales</taxon>
        <taxon>Burkholderiaceae</taxon>
        <taxon>Cupriavidus</taxon>
    </lineage>
</organism>
<dbReference type="EMBL" id="OGUU01000008">
    <property type="protein sequence ID" value="SPC09176.1"/>
    <property type="molecule type" value="Genomic_DNA"/>
</dbReference>
<reference evidence="1" key="1">
    <citation type="submission" date="2018-01" db="EMBL/GenBank/DDBJ databases">
        <authorList>
            <person name="Clerissi C."/>
        </authorList>
    </citation>
    <scope>NUCLEOTIDE SEQUENCE [LARGE SCALE GENOMIC DNA]</scope>
    <source>
        <strain evidence="1">Cupriavidus taiwanensis STM 6021</strain>
    </source>
</reference>
<evidence type="ECO:0000313" key="1">
    <source>
        <dbReference type="EMBL" id="SPC09176.1"/>
    </source>
</evidence>
<sequence>MPAGSERCAGMCTSASVESSELACTARVSGWQRSTPGTPLRCRTGTHRCRTDSWKALWDNGFTPAGPRLAYAKARCIAISIGVAAMPARSGRQHKKYTGSFTMPAVHQPALPHMQARHPAAARLGGSVPFRCMARAQHAQHAARCMHASAERRLQARSPLGMHGPGRWPFHACAICAPPASRARRF</sequence>
<name>A0A375DHG8_9BURK</name>
<comment type="caution">
    <text evidence="1">The sequence shown here is derived from an EMBL/GenBank/DDBJ whole genome shotgun (WGS) entry which is preliminary data.</text>
</comment>